<organism evidence="1 2">
    <name type="scientific">Puccinia striiformis</name>
    <dbReference type="NCBI Taxonomy" id="27350"/>
    <lineage>
        <taxon>Eukaryota</taxon>
        <taxon>Fungi</taxon>
        <taxon>Dikarya</taxon>
        <taxon>Basidiomycota</taxon>
        <taxon>Pucciniomycotina</taxon>
        <taxon>Pucciniomycetes</taxon>
        <taxon>Pucciniales</taxon>
        <taxon>Pucciniaceae</taxon>
        <taxon>Puccinia</taxon>
    </lineage>
</organism>
<comment type="caution">
    <text evidence="1">The sequence shown here is derived from an EMBL/GenBank/DDBJ whole genome shotgun (WGS) entry which is preliminary data.</text>
</comment>
<reference evidence="1" key="1">
    <citation type="submission" date="2017-12" db="EMBL/GenBank/DDBJ databases">
        <title>Gene loss provides genomic basis for host adaptation in cereal stripe rust fungi.</title>
        <authorList>
            <person name="Xia C."/>
        </authorList>
    </citation>
    <scope>NUCLEOTIDE SEQUENCE [LARGE SCALE GENOMIC DNA]</scope>
    <source>
        <strain evidence="1">93-210</strain>
    </source>
</reference>
<dbReference type="AlphaFoldDB" id="A0A2S4V4M2"/>
<evidence type="ECO:0000313" key="1">
    <source>
        <dbReference type="EMBL" id="POW04474.1"/>
    </source>
</evidence>
<protein>
    <submittedName>
        <fullName evidence="1">Uncharacterized protein</fullName>
    </submittedName>
</protein>
<dbReference type="VEuPathDB" id="FungiDB:PSHT_03920"/>
<accession>A0A2S4V4M2</accession>
<dbReference type="EMBL" id="PKSL01000111">
    <property type="protein sequence ID" value="POW04474.1"/>
    <property type="molecule type" value="Genomic_DNA"/>
</dbReference>
<gene>
    <name evidence="1" type="ORF">PSTT_10383</name>
</gene>
<keyword evidence="2" id="KW-1185">Reference proteome</keyword>
<dbReference type="VEuPathDB" id="FungiDB:PSTT_10383"/>
<dbReference type="PROSITE" id="PS51257">
    <property type="entry name" value="PROKAR_LIPOPROTEIN"/>
    <property type="match status" value="1"/>
</dbReference>
<proteinExistence type="predicted"/>
<sequence length="101" mass="11779">MHYREECRVICARCGSSFQSGDLYWHHQSGGVSGCRLPCWFTCCCLDGVHWHSSSRQSCCGSSKHRSCWSWATWYCTFRGWMGVIQELHGAVLNQQRHQYR</sequence>
<dbReference type="Proteomes" id="UP000239156">
    <property type="component" value="Unassembled WGS sequence"/>
</dbReference>
<name>A0A2S4V4M2_9BASI</name>
<evidence type="ECO:0000313" key="2">
    <source>
        <dbReference type="Proteomes" id="UP000239156"/>
    </source>
</evidence>